<dbReference type="Proteomes" id="UP000652427">
    <property type="component" value="Unassembled WGS sequence"/>
</dbReference>
<dbReference type="EMBL" id="JABWMH010000003">
    <property type="protein sequence ID" value="NVD28656.1"/>
    <property type="molecule type" value="Genomic_DNA"/>
</dbReference>
<reference evidence="2 3" key="1">
    <citation type="submission" date="2020-06" db="EMBL/GenBank/DDBJ databases">
        <authorList>
            <person name="Kim S.-J."/>
            <person name="Park S.-J."/>
        </authorList>
    </citation>
    <scope>NUCLEOTIDE SEQUENCE [LARGE SCALE GENOMIC DNA]</scope>
    <source>
        <strain evidence="2 3">SW-151</strain>
    </source>
</reference>
<feature type="chain" id="PRO_5047465822" evidence="1">
    <location>
        <begin position="24"/>
        <end position="88"/>
    </location>
</feature>
<comment type="caution">
    <text evidence="2">The sequence shown here is derived from an EMBL/GenBank/DDBJ whole genome shotgun (WGS) entry which is preliminary data.</text>
</comment>
<evidence type="ECO:0000256" key="1">
    <source>
        <dbReference type="SAM" id="SignalP"/>
    </source>
</evidence>
<gene>
    <name evidence="2" type="ORF">HUO14_12215</name>
</gene>
<accession>A0ABX2N4J8</accession>
<dbReference type="RefSeq" id="WP_176280073.1">
    <property type="nucleotide sequence ID" value="NZ_JABWMH010000003.1"/>
</dbReference>
<keyword evidence="3" id="KW-1185">Reference proteome</keyword>
<protein>
    <submittedName>
        <fullName evidence="2">Uncharacterized protein</fullName>
    </submittedName>
</protein>
<evidence type="ECO:0000313" key="2">
    <source>
        <dbReference type="EMBL" id="NVD28656.1"/>
    </source>
</evidence>
<evidence type="ECO:0000313" key="3">
    <source>
        <dbReference type="Proteomes" id="UP000652427"/>
    </source>
</evidence>
<sequence length="88" mass="9444">MRKLSSLILAATALTLTAPAAFAADAERNDRLYDASGASVAKVNRVNDNGDILIIYKGKVRMIAASTLSNTDGKLTTSMTKTEIRRQD</sequence>
<name>A0ABX2N4J8_9SPHN</name>
<feature type="signal peptide" evidence="1">
    <location>
        <begin position="1"/>
        <end position="23"/>
    </location>
</feature>
<keyword evidence="1" id="KW-0732">Signal</keyword>
<proteinExistence type="predicted"/>
<organism evidence="2 3">
    <name type="scientific">Parasphingorhabdus flavimaris</name>
    <dbReference type="NCBI Taxonomy" id="266812"/>
    <lineage>
        <taxon>Bacteria</taxon>
        <taxon>Pseudomonadati</taxon>
        <taxon>Pseudomonadota</taxon>
        <taxon>Alphaproteobacteria</taxon>
        <taxon>Sphingomonadales</taxon>
        <taxon>Sphingomonadaceae</taxon>
        <taxon>Parasphingorhabdus</taxon>
    </lineage>
</organism>